<gene>
    <name evidence="1" type="ORF">CAMP_LOCUS16476</name>
</gene>
<proteinExistence type="predicted"/>
<name>A0A9P1J163_9PELO</name>
<reference evidence="1" key="1">
    <citation type="submission" date="2022-11" db="EMBL/GenBank/DDBJ databases">
        <authorList>
            <person name="Kikuchi T."/>
        </authorList>
    </citation>
    <scope>NUCLEOTIDE SEQUENCE</scope>
    <source>
        <strain evidence="1">PS1010</strain>
    </source>
</reference>
<dbReference type="EMBL" id="CANHGI010000005">
    <property type="protein sequence ID" value="CAI5453839.1"/>
    <property type="molecule type" value="Genomic_DNA"/>
</dbReference>
<evidence type="ECO:0000313" key="2">
    <source>
        <dbReference type="Proteomes" id="UP001152747"/>
    </source>
</evidence>
<keyword evidence="2" id="KW-1185">Reference proteome</keyword>
<evidence type="ECO:0000313" key="1">
    <source>
        <dbReference type="EMBL" id="CAI5453839.1"/>
    </source>
</evidence>
<comment type="caution">
    <text evidence="1">The sequence shown here is derived from an EMBL/GenBank/DDBJ whole genome shotgun (WGS) entry which is preliminary data.</text>
</comment>
<sequence>MDEKRQLDTSVLRQRRSWIREKGFNDNWKHWPNDFERKIGETIEACSILAENRMDRRWQTCCCYVGLDWAISRAKLRIFW</sequence>
<dbReference type="AlphaFoldDB" id="A0A9P1J163"/>
<accession>A0A9P1J163</accession>
<organism evidence="1 2">
    <name type="scientific">Caenorhabditis angaria</name>
    <dbReference type="NCBI Taxonomy" id="860376"/>
    <lineage>
        <taxon>Eukaryota</taxon>
        <taxon>Metazoa</taxon>
        <taxon>Ecdysozoa</taxon>
        <taxon>Nematoda</taxon>
        <taxon>Chromadorea</taxon>
        <taxon>Rhabditida</taxon>
        <taxon>Rhabditina</taxon>
        <taxon>Rhabditomorpha</taxon>
        <taxon>Rhabditoidea</taxon>
        <taxon>Rhabditidae</taxon>
        <taxon>Peloderinae</taxon>
        <taxon>Caenorhabditis</taxon>
    </lineage>
</organism>
<protein>
    <submittedName>
        <fullName evidence="1">Uncharacterized protein</fullName>
    </submittedName>
</protein>
<dbReference type="Proteomes" id="UP001152747">
    <property type="component" value="Unassembled WGS sequence"/>
</dbReference>